<dbReference type="AlphaFoldDB" id="A0AAV7R3T5"/>
<protein>
    <submittedName>
        <fullName evidence="1">Uncharacterized protein</fullName>
    </submittedName>
</protein>
<comment type="caution">
    <text evidence="1">The sequence shown here is derived from an EMBL/GenBank/DDBJ whole genome shotgun (WGS) entry which is preliminary data.</text>
</comment>
<dbReference type="Proteomes" id="UP001066276">
    <property type="component" value="Chromosome 6"/>
</dbReference>
<evidence type="ECO:0000313" key="2">
    <source>
        <dbReference type="Proteomes" id="UP001066276"/>
    </source>
</evidence>
<evidence type="ECO:0000313" key="1">
    <source>
        <dbReference type="EMBL" id="KAJ1145864.1"/>
    </source>
</evidence>
<dbReference type="EMBL" id="JANPWB010000010">
    <property type="protein sequence ID" value="KAJ1145864.1"/>
    <property type="molecule type" value="Genomic_DNA"/>
</dbReference>
<reference evidence="1" key="1">
    <citation type="journal article" date="2022" name="bioRxiv">
        <title>Sequencing and chromosome-scale assembly of the giantPleurodeles waltlgenome.</title>
        <authorList>
            <person name="Brown T."/>
            <person name="Elewa A."/>
            <person name="Iarovenko S."/>
            <person name="Subramanian E."/>
            <person name="Araus A.J."/>
            <person name="Petzold A."/>
            <person name="Susuki M."/>
            <person name="Suzuki K.-i.T."/>
            <person name="Hayashi T."/>
            <person name="Toyoda A."/>
            <person name="Oliveira C."/>
            <person name="Osipova E."/>
            <person name="Leigh N.D."/>
            <person name="Simon A."/>
            <person name="Yun M.H."/>
        </authorList>
    </citation>
    <scope>NUCLEOTIDE SEQUENCE</scope>
    <source>
        <strain evidence="1">20211129_DDA</strain>
        <tissue evidence="1">Liver</tissue>
    </source>
</reference>
<accession>A0AAV7R3T5</accession>
<proteinExistence type="predicted"/>
<gene>
    <name evidence="1" type="ORF">NDU88_012147</name>
</gene>
<name>A0AAV7R3T5_PLEWA</name>
<sequence>MRTDEYTTFLGLTALDGYVEILVSKSLISAISCSGMEGRVERGCDGQNDGEKKDEEMNGIMVEETGRWKEGWGENERMNGG</sequence>
<keyword evidence="2" id="KW-1185">Reference proteome</keyword>
<organism evidence="1 2">
    <name type="scientific">Pleurodeles waltl</name>
    <name type="common">Iberian ribbed newt</name>
    <dbReference type="NCBI Taxonomy" id="8319"/>
    <lineage>
        <taxon>Eukaryota</taxon>
        <taxon>Metazoa</taxon>
        <taxon>Chordata</taxon>
        <taxon>Craniata</taxon>
        <taxon>Vertebrata</taxon>
        <taxon>Euteleostomi</taxon>
        <taxon>Amphibia</taxon>
        <taxon>Batrachia</taxon>
        <taxon>Caudata</taxon>
        <taxon>Salamandroidea</taxon>
        <taxon>Salamandridae</taxon>
        <taxon>Pleurodelinae</taxon>
        <taxon>Pleurodeles</taxon>
    </lineage>
</organism>